<dbReference type="SUPFAM" id="SSF51430">
    <property type="entry name" value="NAD(P)-linked oxidoreductase"/>
    <property type="match status" value="1"/>
</dbReference>
<dbReference type="InterPro" id="IPR050523">
    <property type="entry name" value="AKR_Detox_Biosynth"/>
</dbReference>
<feature type="domain" description="NADP-dependent oxidoreductase" evidence="2">
    <location>
        <begin position="11"/>
        <end position="318"/>
    </location>
</feature>
<evidence type="ECO:0000313" key="3">
    <source>
        <dbReference type="EMBL" id="KAE9405362.1"/>
    </source>
</evidence>
<dbReference type="InterPro" id="IPR023210">
    <property type="entry name" value="NADP_OxRdtase_dom"/>
</dbReference>
<dbReference type="PANTHER" id="PTHR43364">
    <property type="entry name" value="NADH-SPECIFIC METHYLGLYOXAL REDUCTASE-RELATED"/>
    <property type="match status" value="1"/>
</dbReference>
<dbReference type="AlphaFoldDB" id="A0A6A4I0S4"/>
<name>A0A6A4I0S4_9AGAR</name>
<dbReference type="EMBL" id="ML769409">
    <property type="protein sequence ID" value="KAE9405362.1"/>
    <property type="molecule type" value="Genomic_DNA"/>
</dbReference>
<evidence type="ECO:0000259" key="2">
    <source>
        <dbReference type="Pfam" id="PF00248"/>
    </source>
</evidence>
<accession>A0A6A4I0S4</accession>
<proteinExistence type="predicted"/>
<organism evidence="3 4">
    <name type="scientific">Gymnopus androsaceus JB14</name>
    <dbReference type="NCBI Taxonomy" id="1447944"/>
    <lineage>
        <taxon>Eukaryota</taxon>
        <taxon>Fungi</taxon>
        <taxon>Dikarya</taxon>
        <taxon>Basidiomycota</taxon>
        <taxon>Agaricomycotina</taxon>
        <taxon>Agaricomycetes</taxon>
        <taxon>Agaricomycetidae</taxon>
        <taxon>Agaricales</taxon>
        <taxon>Marasmiineae</taxon>
        <taxon>Omphalotaceae</taxon>
        <taxon>Gymnopus</taxon>
    </lineage>
</organism>
<sequence length="403" mass="44725">MSESTIQYKFPLIFGAASFGKEGTTFSHFHTLEEAQVVADLFASRGGSAFDTSDGYANGTSQEYLAKTDLKGLPVDTKIAPTFPGAHAPEALRKAVQAAANALAPHKIRILYLHFPDRSVPYENTLREIYALHKEGYFEQFGLSNFYSWEVAEIYTISKLKAWVLPTVYQGRYNVMERNTEDELFPCLRRFGIAFYAYSPLAGGLLTGKWNKPEDLDNINLVAGTRFDTTTSNNPIYQLFHDKYKQVVPSFAALTQALDAAKIPPAEAALRWIQHHSALKPGDAVIIGASKIVQVENSMKCSALGPLPENIIQLLDQASQSFKQYVTHYGGEGREAEAAWLSPKAERNEDRPYSNSRAQVFALLPLHTLRCLTMSEADHITVCAVKGDEEHAWGNRTGPWASP</sequence>
<keyword evidence="4" id="KW-1185">Reference proteome</keyword>
<dbReference type="Gene3D" id="3.20.20.100">
    <property type="entry name" value="NADP-dependent oxidoreductase domain"/>
    <property type="match status" value="1"/>
</dbReference>
<gene>
    <name evidence="3" type="ORF">BT96DRAFT_988410</name>
</gene>
<reference evidence="3" key="1">
    <citation type="journal article" date="2019" name="Environ. Microbiol.">
        <title>Fungal ecological strategies reflected in gene transcription - a case study of two litter decomposers.</title>
        <authorList>
            <person name="Barbi F."/>
            <person name="Kohler A."/>
            <person name="Barry K."/>
            <person name="Baskaran P."/>
            <person name="Daum C."/>
            <person name="Fauchery L."/>
            <person name="Ihrmark K."/>
            <person name="Kuo A."/>
            <person name="LaButti K."/>
            <person name="Lipzen A."/>
            <person name="Morin E."/>
            <person name="Grigoriev I.V."/>
            <person name="Henrissat B."/>
            <person name="Lindahl B."/>
            <person name="Martin F."/>
        </authorList>
    </citation>
    <scope>NUCLEOTIDE SEQUENCE</scope>
    <source>
        <strain evidence="3">JB14</strain>
    </source>
</reference>
<dbReference type="InterPro" id="IPR036812">
    <property type="entry name" value="NAD(P)_OxRdtase_dom_sf"/>
</dbReference>
<dbReference type="GO" id="GO:0016491">
    <property type="term" value="F:oxidoreductase activity"/>
    <property type="evidence" value="ECO:0007669"/>
    <property type="project" value="UniProtKB-KW"/>
</dbReference>
<protein>
    <submittedName>
        <fullName evidence="3">Aldo/keto reductase</fullName>
    </submittedName>
</protein>
<evidence type="ECO:0000313" key="4">
    <source>
        <dbReference type="Proteomes" id="UP000799118"/>
    </source>
</evidence>
<keyword evidence="1" id="KW-0560">Oxidoreductase</keyword>
<dbReference type="PANTHER" id="PTHR43364:SF4">
    <property type="entry name" value="NAD(P)-LINKED OXIDOREDUCTASE SUPERFAMILY PROTEIN"/>
    <property type="match status" value="1"/>
</dbReference>
<dbReference type="Pfam" id="PF00248">
    <property type="entry name" value="Aldo_ket_red"/>
    <property type="match status" value="1"/>
</dbReference>
<evidence type="ECO:0000256" key="1">
    <source>
        <dbReference type="ARBA" id="ARBA00023002"/>
    </source>
</evidence>
<dbReference type="OrthoDB" id="2310150at2759"/>
<dbReference type="Proteomes" id="UP000799118">
    <property type="component" value="Unassembled WGS sequence"/>
</dbReference>